<keyword evidence="5" id="KW-0547">Nucleotide-binding</keyword>
<dbReference type="InterPro" id="IPR001263">
    <property type="entry name" value="PI3K_accessory_dom"/>
</dbReference>
<reference evidence="10 11" key="1">
    <citation type="journal article" date="2016" name="Genome Biol. Evol.">
        <title>Divergent and convergent evolution of fungal pathogenicity.</title>
        <authorList>
            <person name="Shang Y."/>
            <person name="Xiao G."/>
            <person name="Zheng P."/>
            <person name="Cen K."/>
            <person name="Zhan S."/>
            <person name="Wang C."/>
        </authorList>
    </citation>
    <scope>NUCLEOTIDE SEQUENCE [LARGE SCALE GENOMIC DNA]</scope>
    <source>
        <strain evidence="10 11">RCEF 2490</strain>
    </source>
</reference>
<dbReference type="SUPFAM" id="SSF48371">
    <property type="entry name" value="ARM repeat"/>
    <property type="match status" value="2"/>
</dbReference>
<comment type="similarity">
    <text evidence="2">Belongs to the PI3/PI4-kinase family. Type III PI4K subfamily.</text>
</comment>
<dbReference type="SMART" id="SM00146">
    <property type="entry name" value="PI3Kc"/>
    <property type="match status" value="1"/>
</dbReference>
<dbReference type="PROSITE" id="PS50290">
    <property type="entry name" value="PI3_4_KINASE_3"/>
    <property type="match status" value="1"/>
</dbReference>
<dbReference type="GO" id="GO:0046854">
    <property type="term" value="P:phosphatidylinositol phosphate biosynthetic process"/>
    <property type="evidence" value="ECO:0007669"/>
    <property type="project" value="EnsemblFungi"/>
</dbReference>
<dbReference type="InterPro" id="IPR042236">
    <property type="entry name" value="PI3K_accessory_sf"/>
</dbReference>
<dbReference type="FunFam" id="1.10.1070.11:FF:000022">
    <property type="entry name" value="Phosphatidylinositol 4-kinase stt4"/>
    <property type="match status" value="1"/>
</dbReference>
<keyword evidence="7" id="KW-0067">ATP-binding</keyword>
<keyword evidence="11" id="KW-1185">Reference proteome</keyword>
<dbReference type="EC" id="2.7.1.67" evidence="3"/>
<dbReference type="GO" id="GO:0006995">
    <property type="term" value="P:cellular response to nitrogen starvation"/>
    <property type="evidence" value="ECO:0007669"/>
    <property type="project" value="EnsemblFungi"/>
</dbReference>
<dbReference type="InterPro" id="IPR036940">
    <property type="entry name" value="PI3/4_kinase_cat_sf"/>
</dbReference>
<dbReference type="InterPro" id="IPR011009">
    <property type="entry name" value="Kinase-like_dom_sf"/>
</dbReference>
<dbReference type="CDD" id="cd05167">
    <property type="entry name" value="PI4Kc_III_alpha"/>
    <property type="match status" value="1"/>
</dbReference>
<accession>A0A162INF4</accession>
<evidence type="ECO:0000256" key="2">
    <source>
        <dbReference type="ARBA" id="ARBA00006209"/>
    </source>
</evidence>
<dbReference type="Proteomes" id="UP000078544">
    <property type="component" value="Unassembled WGS sequence"/>
</dbReference>
<dbReference type="Gene3D" id="1.25.40.70">
    <property type="entry name" value="Phosphatidylinositol 3-kinase, accessory domain (PIK)"/>
    <property type="match status" value="1"/>
</dbReference>
<dbReference type="PROSITE" id="PS51545">
    <property type="entry name" value="PIK_HELICAL"/>
    <property type="match status" value="1"/>
</dbReference>
<feature type="domain" description="PI3K/PI4K catalytic" evidence="8">
    <location>
        <begin position="1665"/>
        <end position="1935"/>
    </location>
</feature>
<keyword evidence="6 10" id="KW-0418">Kinase</keyword>
<dbReference type="Pfam" id="PF00613">
    <property type="entry name" value="PI3Ka"/>
    <property type="match status" value="1"/>
</dbReference>
<dbReference type="FunFam" id="3.30.1010.10:FF:000014">
    <property type="entry name" value="Phosphatidylinositol 4-kinase STT4"/>
    <property type="match status" value="1"/>
</dbReference>
<dbReference type="GO" id="GO:0004430">
    <property type="term" value="F:1-phosphatidylinositol 4-kinase activity"/>
    <property type="evidence" value="ECO:0007669"/>
    <property type="project" value="UniProtKB-EC"/>
</dbReference>
<evidence type="ECO:0000313" key="10">
    <source>
        <dbReference type="EMBL" id="KZZ95983.1"/>
    </source>
</evidence>
<proteinExistence type="inferred from homology"/>
<dbReference type="GO" id="GO:0000422">
    <property type="term" value="P:autophagy of mitochondrion"/>
    <property type="evidence" value="ECO:0007669"/>
    <property type="project" value="EnsemblFungi"/>
</dbReference>
<dbReference type="GO" id="GO:0061909">
    <property type="term" value="P:autophagosome-lysosome fusion"/>
    <property type="evidence" value="ECO:0007669"/>
    <property type="project" value="EnsemblFungi"/>
</dbReference>
<evidence type="ECO:0000259" key="9">
    <source>
        <dbReference type="PROSITE" id="PS51545"/>
    </source>
</evidence>
<dbReference type="GO" id="GO:0140504">
    <property type="term" value="P:microlipophagy"/>
    <property type="evidence" value="ECO:0007669"/>
    <property type="project" value="EnsemblFungi"/>
</dbReference>
<evidence type="ECO:0000259" key="8">
    <source>
        <dbReference type="PROSITE" id="PS50290"/>
    </source>
</evidence>
<dbReference type="GO" id="GO:0060237">
    <property type="term" value="P:regulation of fungal-type cell wall organization"/>
    <property type="evidence" value="ECO:0007669"/>
    <property type="project" value="EnsemblFungi"/>
</dbReference>
<dbReference type="InterPro" id="IPR015433">
    <property type="entry name" value="PI3/4_kinase"/>
</dbReference>
<dbReference type="InterPro" id="IPR000403">
    <property type="entry name" value="PI3/4_kinase_cat_dom"/>
</dbReference>
<dbReference type="FunFam" id="1.25.40.70:FF:000011">
    <property type="entry name" value="Phosphatidylinositol 4-kinase alpha"/>
    <property type="match status" value="1"/>
</dbReference>
<evidence type="ECO:0000313" key="11">
    <source>
        <dbReference type="Proteomes" id="UP000078544"/>
    </source>
</evidence>
<evidence type="ECO:0000256" key="4">
    <source>
        <dbReference type="ARBA" id="ARBA00022679"/>
    </source>
</evidence>
<dbReference type="PANTHER" id="PTHR10048">
    <property type="entry name" value="PHOSPHATIDYLINOSITOL KINASE"/>
    <property type="match status" value="1"/>
</dbReference>
<keyword evidence="4" id="KW-0808">Transferase</keyword>
<evidence type="ECO:0000256" key="7">
    <source>
        <dbReference type="ARBA" id="ARBA00022840"/>
    </source>
</evidence>
<evidence type="ECO:0000256" key="6">
    <source>
        <dbReference type="ARBA" id="ARBA00022777"/>
    </source>
</evidence>
<dbReference type="Pfam" id="PF00454">
    <property type="entry name" value="PI3_PI4_kinase"/>
    <property type="match status" value="1"/>
</dbReference>
<dbReference type="PROSITE" id="PS00915">
    <property type="entry name" value="PI3_4_KINASE_1"/>
    <property type="match status" value="1"/>
</dbReference>
<organism evidence="10 11">
    <name type="scientific">Moelleriella libera RCEF 2490</name>
    <dbReference type="NCBI Taxonomy" id="1081109"/>
    <lineage>
        <taxon>Eukaryota</taxon>
        <taxon>Fungi</taxon>
        <taxon>Dikarya</taxon>
        <taxon>Ascomycota</taxon>
        <taxon>Pezizomycotina</taxon>
        <taxon>Sordariomycetes</taxon>
        <taxon>Hypocreomycetidae</taxon>
        <taxon>Hypocreales</taxon>
        <taxon>Clavicipitaceae</taxon>
        <taxon>Moelleriella</taxon>
    </lineage>
</organism>
<dbReference type="Pfam" id="PF19274">
    <property type="entry name" value="PI4K_N"/>
    <property type="match status" value="1"/>
</dbReference>
<evidence type="ECO:0000256" key="3">
    <source>
        <dbReference type="ARBA" id="ARBA00012169"/>
    </source>
</evidence>
<dbReference type="STRING" id="1081109.A0A162INF4"/>
<dbReference type="GO" id="GO:0030866">
    <property type="term" value="P:cortical actin cytoskeleton organization"/>
    <property type="evidence" value="ECO:0007669"/>
    <property type="project" value="EnsemblFungi"/>
</dbReference>
<dbReference type="InterPro" id="IPR018936">
    <property type="entry name" value="PI3/4_kinase_CS"/>
</dbReference>
<protein>
    <recommendedName>
        <fullName evidence="3">1-phosphatidylinositol 4-kinase</fullName>
        <ecNumber evidence="3">2.7.1.67</ecNumber>
    </recommendedName>
</protein>
<dbReference type="GO" id="GO:0005524">
    <property type="term" value="F:ATP binding"/>
    <property type="evidence" value="ECO:0007669"/>
    <property type="project" value="UniProtKB-KW"/>
</dbReference>
<dbReference type="SMART" id="SM00145">
    <property type="entry name" value="PI3Ka"/>
    <property type="match status" value="1"/>
</dbReference>
<evidence type="ECO:0000256" key="5">
    <source>
        <dbReference type="ARBA" id="ARBA00022741"/>
    </source>
</evidence>
<dbReference type="GO" id="GO:0005737">
    <property type="term" value="C:cytoplasm"/>
    <property type="evidence" value="ECO:0007669"/>
    <property type="project" value="TreeGrafter"/>
</dbReference>
<name>A0A162INF4_9HYPO</name>
<dbReference type="EMBL" id="AZGY01000008">
    <property type="protein sequence ID" value="KZZ95983.1"/>
    <property type="molecule type" value="Genomic_DNA"/>
</dbReference>
<gene>
    <name evidence="10" type="ORF">AAL_04279</name>
</gene>
<dbReference type="OrthoDB" id="10264149at2759"/>
<evidence type="ECO:0000256" key="1">
    <source>
        <dbReference type="ARBA" id="ARBA00001686"/>
    </source>
</evidence>
<dbReference type="Gene3D" id="3.30.1010.10">
    <property type="entry name" value="Phosphatidylinositol 3-kinase Catalytic Subunit, Chain A, domain 4"/>
    <property type="match status" value="1"/>
</dbReference>
<dbReference type="InterPro" id="IPR045495">
    <property type="entry name" value="PI4K_N"/>
</dbReference>
<dbReference type="PANTHER" id="PTHR10048:SF15">
    <property type="entry name" value="PHOSPHATIDYLINOSITOL 4-KINASE ALPHA"/>
    <property type="match status" value="1"/>
</dbReference>
<dbReference type="GO" id="GO:0005886">
    <property type="term" value="C:plasma membrane"/>
    <property type="evidence" value="ECO:0007669"/>
    <property type="project" value="EnsemblFungi"/>
</dbReference>
<dbReference type="Gene3D" id="1.10.1070.11">
    <property type="entry name" value="Phosphatidylinositol 3-/4-kinase, catalytic domain"/>
    <property type="match status" value="1"/>
</dbReference>
<dbReference type="InterPro" id="IPR016024">
    <property type="entry name" value="ARM-type_fold"/>
</dbReference>
<feature type="domain" description="PIK helical" evidence="9">
    <location>
        <begin position="1379"/>
        <end position="1565"/>
    </location>
</feature>
<dbReference type="GO" id="GO:0048015">
    <property type="term" value="P:phosphatidylinositol-mediated signaling"/>
    <property type="evidence" value="ECO:0007669"/>
    <property type="project" value="TreeGrafter"/>
</dbReference>
<dbReference type="SUPFAM" id="SSF56112">
    <property type="entry name" value="Protein kinase-like (PK-like)"/>
    <property type="match status" value="1"/>
</dbReference>
<sequence length="1951" mass="217674">MPGNIRAQALQRIAALSADSSNSSFDKSDLDRLCRACHSTRGREFSHVGRSAKQYGNLGRIPMVSTRSLYENLCALADSLEKSIREFEVLLALCKTAPNIQSSLSAQNLSYRLIPYLLEAHTQVFASSPHFRKVDPSPNEALAFHLSAALLSLGIRHGDLKETVRDGIWAFISACGRAIDNGLSPQSGEVDLPPIEDAIRTGTIALALLGFLDAASAQADFWTSGSRLALIQKINQLLSEPFLVAVETSLSTIRNTHVQNNELREWKRLLRHYAARGRPFGAILLQRSFMWLVLSSTSLMIASGEELRKQHNLDLLLSTGSGLQVDQRQLLDGDVKSIEVYVGIAIEQMDYLEAGADFVRLASAEQQKLAYDIKSAAMMAYLNCAHLNEDIADSDVLMAWLQECLEDPAQMSDPDLATIVLRCMALICRIAPPYASSVSRALPRFLVQSAPFGVAVKVASESLAFVLKMLSKDAMISTLYSLGNVLSPDSEAELVNGSATNGDSAEYGRRGSSGSSISFLINGEQETSIVYGNVVQAICTIATTSEDEKITALAQSMLLQKLDKVNASVDSKVIAGAAKLSLHGGQLEFRSLLKTFSRLCHAGVVDHKDFLLTAVLRARTHISANLSRDSPLFGIYYEHLLDAIIELGDAESSHHTKESDVQLAAQEIAELLHPLAVLMSANDLASKPVDSDETYSQLRDAWFNIVVHGFASSTERARKHMNDLRTIAIHSPPLVAGERTEVVESDIELNTVLRRANSVEREATQKKLLTKLIPSKGSDIRSLSYRKVIFLQAAYLVESSRADAGDCTKVLSYFLEPSMRKGEVSSTMEGIASAVVEKYLKKTLTGTEPTFSAQYAANQLATIFCTCCHRIERVQQAAFTCADCIIREVPSVLCQRKSLFALLELLSLMWTSCLEAETDLYAPRSVFRSEIGKVTVELSDDYEFRRLTLDTLNRKARVWVNAAINLAPMDVKGLLQTYLSEFDDDGAYGHISLGRSFALELGSVIPSTDNRLQSLERVGDCVINTGSDLIAQYTTRQEYRYGETLPDLGTELVSLMTVNRRTSFSQSTVTESANAATALAHVEARIMSKKATSLPEVRDILRRAAALLCRSRRDESAVARYLVNIPFALFTKQSIKLGTSLWLGVMNENPRLEPKLLNSIAQQWEFTIKRRVGLFSPTLTTPDPFFLKEEFSPSDPELMARKRQTVHDMLSPHMRLMHFFNSHFNATRLGSSDMQKVFLRMLDLTLEALRHAPSHPMARELRFQIVLLGLKVLRWSTSIGAAAQWRLKEKILAAGLGWFRNAPKWSFGSNVLQLKTELRLMTDVQSAIKTVSFIGVHAVGSLQSLQAKEQLLQLLLENEHSRLAVWATPLSHHQGLHLSGHKSAGEGALAPLVKTAWRQDPSIAIELATRFQFPRIQREVRHLLLSFPDKSVDNPEALPLIFGGHLPDDVNLQLKYLLVWEPVNPLTAVTMFLPAYRNHPFIIQYAMRALESHSVDVTFFYVPQIVQTLRYDVLGYVERYILETAQFSQLFAHQIIWNMKANSYKDDDAQIPDEIKPTLDRVTHNMVESFAAVDRDFYEREFAFFDEVTGISGKLKPLIKRPKPEKKQKIEEELRKIKVEVGVYLPSNPDGVVIGIDRKSGKPLQSHAKAPYMATFRIRKNKHGEDEVVDVDAVEETQKKVQDVQPDKTVEVWQSAIFKVGDDCRQDVLALQMIAAFRGIFHSVGLDVYVFPYRVTATAPGCGVIDVLPHSISRDMLGREAVNGLYDYFISKYGNEDSLRFQRARNNFVKSMAAYSVISFLLQFKDRHNGNIMIDDAGHILHIDFGFCFDIAPGGIKFERAPFKLTSEMVAVMGGSMDHQSFKWFEELCVKSFLASRQYCDKLSQIVLLMMDSGLPCFKPESVKHFKERFVLGKTEREAADFMKGLIKTSYSSYSTGVYDQFQLLTNGIPY</sequence>
<dbReference type="PROSITE" id="PS00916">
    <property type="entry name" value="PI3_4_KINASE_2"/>
    <property type="match status" value="1"/>
</dbReference>
<comment type="caution">
    <text evidence="10">The sequence shown here is derived from an EMBL/GenBank/DDBJ whole genome shotgun (WGS) entry which is preliminary data.</text>
</comment>
<comment type="catalytic activity">
    <reaction evidence="1">
        <text>a 1,2-diacyl-sn-glycero-3-phospho-(1D-myo-inositol) + ATP = a 1,2-diacyl-sn-glycero-3-phospho-(1D-myo-inositol 4-phosphate) + ADP + H(+)</text>
        <dbReference type="Rhea" id="RHEA:19877"/>
        <dbReference type="ChEBI" id="CHEBI:15378"/>
        <dbReference type="ChEBI" id="CHEBI:30616"/>
        <dbReference type="ChEBI" id="CHEBI:57880"/>
        <dbReference type="ChEBI" id="CHEBI:58178"/>
        <dbReference type="ChEBI" id="CHEBI:456216"/>
        <dbReference type="EC" id="2.7.1.67"/>
    </reaction>
</comment>